<protein>
    <submittedName>
        <fullName evidence="1">Uncharacterized protein</fullName>
    </submittedName>
</protein>
<evidence type="ECO:0000313" key="1">
    <source>
        <dbReference type="EMBL" id="CAD7393655.1"/>
    </source>
</evidence>
<proteinExistence type="predicted"/>
<organism evidence="1">
    <name type="scientific">Timema cristinae</name>
    <name type="common">Walking stick</name>
    <dbReference type="NCBI Taxonomy" id="61476"/>
    <lineage>
        <taxon>Eukaryota</taxon>
        <taxon>Metazoa</taxon>
        <taxon>Ecdysozoa</taxon>
        <taxon>Arthropoda</taxon>
        <taxon>Hexapoda</taxon>
        <taxon>Insecta</taxon>
        <taxon>Pterygota</taxon>
        <taxon>Neoptera</taxon>
        <taxon>Polyneoptera</taxon>
        <taxon>Phasmatodea</taxon>
        <taxon>Timematodea</taxon>
        <taxon>Timematoidea</taxon>
        <taxon>Timematidae</taxon>
        <taxon>Timema</taxon>
    </lineage>
</organism>
<accession>A0A7R9CDC4</accession>
<sequence>MNGNYTMPIAYHYQDYTDKSRIFPFLYYWVGAEVSSPKCGAQSPKAQSLARTLSLAVPLVIGRDVRAMTERLGFKFRSGVLFKKNSFPLCIHANAGGRCESHVTPSPDATARPRCHQSNAPSCYHSC</sequence>
<name>A0A7R9CDC4_TIMCR</name>
<reference evidence="1" key="1">
    <citation type="submission" date="2020-11" db="EMBL/GenBank/DDBJ databases">
        <authorList>
            <person name="Tran Van P."/>
        </authorList>
    </citation>
    <scope>NUCLEOTIDE SEQUENCE</scope>
</reference>
<dbReference type="EMBL" id="OC316767">
    <property type="protein sequence ID" value="CAD7393655.1"/>
    <property type="molecule type" value="Genomic_DNA"/>
</dbReference>
<gene>
    <name evidence="1" type="ORF">TCEB3V08_LOCUS1620</name>
</gene>
<dbReference type="AlphaFoldDB" id="A0A7R9CDC4"/>